<evidence type="ECO:0000256" key="1">
    <source>
        <dbReference type="SAM" id="MobiDB-lite"/>
    </source>
</evidence>
<feature type="compositionally biased region" description="Basic and acidic residues" evidence="1">
    <location>
        <begin position="54"/>
        <end position="68"/>
    </location>
</feature>
<feature type="region of interest" description="Disordered" evidence="1">
    <location>
        <begin position="52"/>
        <end position="99"/>
    </location>
</feature>
<feature type="compositionally biased region" description="Pro residues" evidence="1">
    <location>
        <begin position="20"/>
        <end position="29"/>
    </location>
</feature>
<organism evidence="2 3">
    <name type="scientific">Linum trigynum</name>
    <dbReference type="NCBI Taxonomy" id="586398"/>
    <lineage>
        <taxon>Eukaryota</taxon>
        <taxon>Viridiplantae</taxon>
        <taxon>Streptophyta</taxon>
        <taxon>Embryophyta</taxon>
        <taxon>Tracheophyta</taxon>
        <taxon>Spermatophyta</taxon>
        <taxon>Magnoliopsida</taxon>
        <taxon>eudicotyledons</taxon>
        <taxon>Gunneridae</taxon>
        <taxon>Pentapetalae</taxon>
        <taxon>rosids</taxon>
        <taxon>fabids</taxon>
        <taxon>Malpighiales</taxon>
        <taxon>Linaceae</taxon>
        <taxon>Linum</taxon>
    </lineage>
</organism>
<feature type="compositionally biased region" description="Low complexity" evidence="1">
    <location>
        <begin position="1"/>
        <end position="19"/>
    </location>
</feature>
<sequence length="99" mass="10590">MRSAPPSSPPLLSCMLSTPPSSPPVPSCTPPVPLRPLLLQAPPQLLRFLRSSHHSSDVHHGFSVEHVEPVPQGGAGGGLANHLSRHPSSRRTWTSQSNR</sequence>
<accession>A0AAV2GXH7</accession>
<reference evidence="2 3" key="1">
    <citation type="submission" date="2024-04" db="EMBL/GenBank/DDBJ databases">
        <authorList>
            <person name="Fracassetti M."/>
        </authorList>
    </citation>
    <scope>NUCLEOTIDE SEQUENCE [LARGE SCALE GENOMIC DNA]</scope>
</reference>
<feature type="compositionally biased region" description="Polar residues" evidence="1">
    <location>
        <begin position="90"/>
        <end position="99"/>
    </location>
</feature>
<name>A0AAV2GXH7_9ROSI</name>
<proteinExistence type="predicted"/>
<gene>
    <name evidence="2" type="ORF">LTRI10_LOCUS53663</name>
</gene>
<dbReference type="EMBL" id="OZ034822">
    <property type="protein sequence ID" value="CAL1414508.1"/>
    <property type="molecule type" value="Genomic_DNA"/>
</dbReference>
<protein>
    <submittedName>
        <fullName evidence="2">Uncharacterized protein</fullName>
    </submittedName>
</protein>
<evidence type="ECO:0000313" key="3">
    <source>
        <dbReference type="Proteomes" id="UP001497516"/>
    </source>
</evidence>
<evidence type="ECO:0000313" key="2">
    <source>
        <dbReference type="EMBL" id="CAL1414508.1"/>
    </source>
</evidence>
<dbReference type="AlphaFoldDB" id="A0AAV2GXH7"/>
<dbReference type="Proteomes" id="UP001497516">
    <property type="component" value="Chromosome 9"/>
</dbReference>
<keyword evidence="3" id="KW-1185">Reference proteome</keyword>
<feature type="region of interest" description="Disordered" evidence="1">
    <location>
        <begin position="1"/>
        <end position="29"/>
    </location>
</feature>